<dbReference type="VEuPathDB" id="FungiDB:PHYBLDRAFT_66257"/>
<accession>A0A167L3M2</accession>
<dbReference type="EMBL" id="KV440991">
    <property type="protein sequence ID" value="OAD69518.1"/>
    <property type="molecule type" value="Genomic_DNA"/>
</dbReference>
<dbReference type="Gene3D" id="3.80.10.10">
    <property type="entry name" value="Ribonuclease Inhibitor"/>
    <property type="match status" value="2"/>
</dbReference>
<evidence type="ECO:0000313" key="3">
    <source>
        <dbReference type="Proteomes" id="UP000077315"/>
    </source>
</evidence>
<dbReference type="AlphaFoldDB" id="A0A167L3M2"/>
<dbReference type="InterPro" id="IPR036047">
    <property type="entry name" value="F-box-like_dom_sf"/>
</dbReference>
<organism evidence="2 3">
    <name type="scientific">Phycomyces blakesleeanus (strain ATCC 8743b / DSM 1359 / FGSC 10004 / NBRC 33097 / NRRL 1555)</name>
    <dbReference type="NCBI Taxonomy" id="763407"/>
    <lineage>
        <taxon>Eukaryota</taxon>
        <taxon>Fungi</taxon>
        <taxon>Fungi incertae sedis</taxon>
        <taxon>Mucoromycota</taxon>
        <taxon>Mucoromycotina</taxon>
        <taxon>Mucoromycetes</taxon>
        <taxon>Mucorales</taxon>
        <taxon>Phycomycetaceae</taxon>
        <taxon>Phycomyces</taxon>
    </lineage>
</organism>
<dbReference type="InParanoid" id="A0A167L3M2"/>
<dbReference type="PANTHER" id="PTHR38926:SF72">
    <property type="entry name" value="IM:7136021-RELATED"/>
    <property type="match status" value="1"/>
</dbReference>
<feature type="domain" description="F-box" evidence="1">
    <location>
        <begin position="5"/>
        <end position="39"/>
    </location>
</feature>
<evidence type="ECO:0000259" key="1">
    <source>
        <dbReference type="Pfam" id="PF00646"/>
    </source>
</evidence>
<reference evidence="3" key="1">
    <citation type="submission" date="2015-06" db="EMBL/GenBank/DDBJ databases">
        <title>Expansion of signal transduction pathways in fungi by whole-genome duplication.</title>
        <authorList>
            <consortium name="DOE Joint Genome Institute"/>
            <person name="Corrochano L.M."/>
            <person name="Kuo A."/>
            <person name="Marcet-Houben M."/>
            <person name="Polaino S."/>
            <person name="Salamov A."/>
            <person name="Villalobos J.M."/>
            <person name="Alvarez M.I."/>
            <person name="Avalos J."/>
            <person name="Benito E.P."/>
            <person name="Benoit I."/>
            <person name="Burger G."/>
            <person name="Camino L.P."/>
            <person name="Canovas D."/>
            <person name="Cerda-Olmedo E."/>
            <person name="Cheng J.-F."/>
            <person name="Dominguez A."/>
            <person name="Elias M."/>
            <person name="Eslava A.P."/>
            <person name="Glaser F."/>
            <person name="Grimwood J."/>
            <person name="Gutierrez G."/>
            <person name="Heitman J."/>
            <person name="Henrissat B."/>
            <person name="Iturriaga E.A."/>
            <person name="Lang B.F."/>
            <person name="Lavin J.L."/>
            <person name="Lee S."/>
            <person name="Li W."/>
            <person name="Lindquist E."/>
            <person name="Lopez-Garcia S."/>
            <person name="Luque E.M."/>
            <person name="Marcos A.T."/>
            <person name="Martin J."/>
            <person name="McCluskey K."/>
            <person name="Medina H.R."/>
            <person name="Miralles-Duran A."/>
            <person name="Miyazaki A."/>
            <person name="Munoz-Torres E."/>
            <person name="Oguiza J.A."/>
            <person name="Ohm R."/>
            <person name="Olmedo M."/>
            <person name="Orejas M."/>
            <person name="Ortiz-Castellanos L."/>
            <person name="Pisabarro A.G."/>
            <person name="Rodriguez-Romero J."/>
            <person name="Ruiz-Herrera J."/>
            <person name="Ruiz-Vazquez R."/>
            <person name="Sanz C."/>
            <person name="Schackwitz W."/>
            <person name="Schmutz J."/>
            <person name="Shahriari M."/>
            <person name="Shelest E."/>
            <person name="Silva-Franco F."/>
            <person name="Soanes D."/>
            <person name="Syed K."/>
            <person name="Tagua V.G."/>
            <person name="Talbot N.J."/>
            <person name="Thon M."/>
            <person name="De vries R.P."/>
            <person name="Wiebenga A."/>
            <person name="Yadav J.S."/>
            <person name="Braun E.L."/>
            <person name="Baker S."/>
            <person name="Garre V."/>
            <person name="Horwitz B."/>
            <person name="Torres-Martinez S."/>
            <person name="Idnurm A."/>
            <person name="Herrera-Estrella A."/>
            <person name="Gabaldon T."/>
            <person name="Grigoriev I.V."/>
        </authorList>
    </citation>
    <scope>NUCLEOTIDE SEQUENCE [LARGE SCALE GENOMIC DNA]</scope>
    <source>
        <strain evidence="3">NRRL 1555(-)</strain>
    </source>
</reference>
<dbReference type="Pfam" id="PF00646">
    <property type="entry name" value="F-box"/>
    <property type="match status" value="1"/>
</dbReference>
<dbReference type="RefSeq" id="XP_018287558.1">
    <property type="nucleotide sequence ID" value="XM_018441615.1"/>
</dbReference>
<dbReference type="GeneID" id="29002521"/>
<dbReference type="SUPFAM" id="SSF81383">
    <property type="entry name" value="F-box domain"/>
    <property type="match status" value="1"/>
</dbReference>
<protein>
    <recommendedName>
        <fullName evidence="1">F-box domain-containing protein</fullName>
    </recommendedName>
</protein>
<evidence type="ECO:0000313" key="2">
    <source>
        <dbReference type="EMBL" id="OAD69518.1"/>
    </source>
</evidence>
<sequence length="655" mass="76717">MANGSLPLEILENIANHLSIIEHIECTHVHKTWTDLFRQVLYTTIKIRTRRQFKQLYSILLQTSSIKGGGLGYFVESLIIGDQVGFTSGELDQLIQFCPFIQTIEFNPRLWRYLRSPSKLGTLKLLKTLPSLNRVRIANSLIKEVGSNLTQLNLNGMIVNEWQENRRLVFMLSLLPGLKKLNLAGEFVMWNQRDSPRAQFSFDDIDTISSSCPYLEHLGLMCINIQSRVAFGVIDLNPTKIKQSKNLRVLSLKDVRQNHYQNMSYFIHKYPNLEELLWTGFAREEMTRLGQIRLENETMESPYLSLAKRLSRLKKLRLHRIPVRLWPGRAFFETIQNKRVSLESIQIGFLSSSRDRLDGLDNFESMLESSKDTLKELTMKAWRGAHFLNVIRPLYHCRQLTSLSISGDLPQTVFMFDWILDFCHHLESISIFTCHVSISDESHGYQYFGLHRCLTSLSIKFSILDIHDIIYHLALRCPNLSSLALNSVENEQVFPDRSVEINMPEHTFQSIVLNDIKCIRLNSDCERRRGNYLALLSVSALDKMNNMLRRRESPALRWYDQDKQEEDVEFGMSRWYHRYDENADYEKRRVRRLSGEDARRVRDYEISSEEWDQILMTNIFSYSGKRQWKQDIPQGYIRIRCQSVAQIIFNEVSLY</sequence>
<gene>
    <name evidence="2" type="ORF">PHYBLDRAFT_66257</name>
</gene>
<dbReference type="Proteomes" id="UP000077315">
    <property type="component" value="Unassembled WGS sequence"/>
</dbReference>
<keyword evidence="3" id="KW-1185">Reference proteome</keyword>
<dbReference type="InterPro" id="IPR001810">
    <property type="entry name" value="F-box_dom"/>
</dbReference>
<dbReference type="PANTHER" id="PTHR38926">
    <property type="entry name" value="F-BOX DOMAIN CONTAINING PROTEIN, EXPRESSED"/>
    <property type="match status" value="1"/>
</dbReference>
<proteinExistence type="predicted"/>
<name>A0A167L3M2_PHYB8</name>
<dbReference type="InterPro" id="IPR032675">
    <property type="entry name" value="LRR_dom_sf"/>
</dbReference>
<dbReference type="OrthoDB" id="2231428at2759"/>
<dbReference type="SUPFAM" id="SSF52047">
    <property type="entry name" value="RNI-like"/>
    <property type="match status" value="1"/>
</dbReference>